<dbReference type="Proteomes" id="UP000325563">
    <property type="component" value="Chromosome"/>
</dbReference>
<proteinExistence type="predicted"/>
<dbReference type="KEGG" id="svn:CP980_10800"/>
<organism evidence="1 2">
    <name type="scientific">Streptomyces vinaceus</name>
    <dbReference type="NCBI Taxonomy" id="1960"/>
    <lineage>
        <taxon>Bacteria</taxon>
        <taxon>Bacillati</taxon>
        <taxon>Actinomycetota</taxon>
        <taxon>Actinomycetes</taxon>
        <taxon>Kitasatosporales</taxon>
        <taxon>Streptomycetaceae</taxon>
        <taxon>Streptomyces</taxon>
    </lineage>
</organism>
<gene>
    <name evidence="1" type="ORF">CP980_10800</name>
</gene>
<evidence type="ECO:0000313" key="2">
    <source>
        <dbReference type="Proteomes" id="UP000325563"/>
    </source>
</evidence>
<accession>A0A5J6J2S1</accession>
<reference evidence="1 2" key="1">
    <citation type="submission" date="2017-09" db="EMBL/GenBank/DDBJ databases">
        <authorList>
            <person name="Lee N."/>
            <person name="Cho B.-K."/>
        </authorList>
    </citation>
    <scope>NUCLEOTIDE SEQUENCE [LARGE SCALE GENOMIC DNA]</scope>
    <source>
        <strain evidence="1 2">ATCC 27476</strain>
    </source>
</reference>
<keyword evidence="2" id="KW-1185">Reference proteome</keyword>
<dbReference type="EMBL" id="CP023692">
    <property type="protein sequence ID" value="QEV45497.1"/>
    <property type="molecule type" value="Genomic_DNA"/>
</dbReference>
<name>A0A5J6J2S1_STRVI</name>
<protein>
    <submittedName>
        <fullName evidence="1">Uncharacterized protein</fullName>
    </submittedName>
</protein>
<sequence>MQVRGLAGDWVGACAIFQTRAPGARVITIPRALTEKGDLVADYAAHAHKAQELLDASEKWAKGRLSADQLIASAQVEALLALAAAVARRDDSSGYIVDQLR</sequence>
<dbReference type="AlphaFoldDB" id="A0A5J6J2S1"/>
<evidence type="ECO:0000313" key="1">
    <source>
        <dbReference type="EMBL" id="QEV45497.1"/>
    </source>
</evidence>